<protein>
    <submittedName>
        <fullName evidence="3 4">Uncharacterized protein</fullName>
    </submittedName>
</protein>
<organism evidence="3">
    <name type="scientific">Capitella teleta</name>
    <name type="common">Polychaete worm</name>
    <dbReference type="NCBI Taxonomy" id="283909"/>
    <lineage>
        <taxon>Eukaryota</taxon>
        <taxon>Metazoa</taxon>
        <taxon>Spiralia</taxon>
        <taxon>Lophotrochozoa</taxon>
        <taxon>Annelida</taxon>
        <taxon>Polychaeta</taxon>
        <taxon>Sedentaria</taxon>
        <taxon>Scolecida</taxon>
        <taxon>Capitellidae</taxon>
        <taxon>Capitella</taxon>
    </lineage>
</organism>
<dbReference type="OrthoDB" id="1045822at2759"/>
<dbReference type="HOGENOM" id="CLU_1514248_0_0_1"/>
<keyword evidence="2" id="KW-0812">Transmembrane</keyword>
<name>R7TW54_CAPTE</name>
<accession>R7TW54</accession>
<dbReference type="Proteomes" id="UP000014760">
    <property type="component" value="Unassembled WGS sequence"/>
</dbReference>
<comment type="similarity">
    <text evidence="1">Belongs to the cornifelin family.</text>
</comment>
<evidence type="ECO:0000313" key="4">
    <source>
        <dbReference type="EnsemblMetazoa" id="CapteP222682"/>
    </source>
</evidence>
<keyword evidence="5" id="KW-1185">Reference proteome</keyword>
<keyword evidence="2" id="KW-0472">Membrane</keyword>
<reference evidence="5" key="1">
    <citation type="submission" date="2012-12" db="EMBL/GenBank/DDBJ databases">
        <authorList>
            <person name="Hellsten U."/>
            <person name="Grimwood J."/>
            <person name="Chapman J.A."/>
            <person name="Shapiro H."/>
            <person name="Aerts A."/>
            <person name="Otillar R.P."/>
            <person name="Terry A.Y."/>
            <person name="Boore J.L."/>
            <person name="Simakov O."/>
            <person name="Marletaz F."/>
            <person name="Cho S.-J."/>
            <person name="Edsinger-Gonzales E."/>
            <person name="Havlak P."/>
            <person name="Kuo D.-H."/>
            <person name="Larsson T."/>
            <person name="Lv J."/>
            <person name="Arendt D."/>
            <person name="Savage R."/>
            <person name="Osoegawa K."/>
            <person name="de Jong P."/>
            <person name="Lindberg D.R."/>
            <person name="Seaver E.C."/>
            <person name="Weisblat D.A."/>
            <person name="Putnam N.H."/>
            <person name="Grigoriev I.V."/>
            <person name="Rokhsar D.S."/>
        </authorList>
    </citation>
    <scope>NUCLEOTIDE SEQUENCE</scope>
    <source>
        <strain evidence="5">I ESC-2004</strain>
    </source>
</reference>
<dbReference type="EnsemblMetazoa" id="CapteT222682">
    <property type="protein sequence ID" value="CapteP222682"/>
    <property type="gene ID" value="CapteG222682"/>
</dbReference>
<dbReference type="AlphaFoldDB" id="R7TW54"/>
<dbReference type="Pfam" id="PF04749">
    <property type="entry name" value="PLAC8"/>
    <property type="match status" value="1"/>
</dbReference>
<reference evidence="3 5" key="2">
    <citation type="journal article" date="2013" name="Nature">
        <title>Insights into bilaterian evolution from three spiralian genomes.</title>
        <authorList>
            <person name="Simakov O."/>
            <person name="Marletaz F."/>
            <person name="Cho S.J."/>
            <person name="Edsinger-Gonzales E."/>
            <person name="Havlak P."/>
            <person name="Hellsten U."/>
            <person name="Kuo D.H."/>
            <person name="Larsson T."/>
            <person name="Lv J."/>
            <person name="Arendt D."/>
            <person name="Savage R."/>
            <person name="Osoegawa K."/>
            <person name="de Jong P."/>
            <person name="Grimwood J."/>
            <person name="Chapman J.A."/>
            <person name="Shapiro H."/>
            <person name="Aerts A."/>
            <person name="Otillar R.P."/>
            <person name="Terry A.Y."/>
            <person name="Boore J.L."/>
            <person name="Grigoriev I.V."/>
            <person name="Lindberg D.R."/>
            <person name="Seaver E.C."/>
            <person name="Weisblat D.A."/>
            <person name="Putnam N.H."/>
            <person name="Rokhsar D.S."/>
        </authorList>
    </citation>
    <scope>NUCLEOTIDE SEQUENCE</scope>
    <source>
        <strain evidence="3 5">I ESC-2004</strain>
    </source>
</reference>
<evidence type="ECO:0000256" key="1">
    <source>
        <dbReference type="ARBA" id="ARBA00009024"/>
    </source>
</evidence>
<evidence type="ECO:0000256" key="2">
    <source>
        <dbReference type="SAM" id="Phobius"/>
    </source>
</evidence>
<dbReference type="STRING" id="283909.R7TW54"/>
<keyword evidence="2" id="KW-1133">Transmembrane helix</keyword>
<proteinExistence type="inferred from homology"/>
<dbReference type="EMBL" id="AMQN01002388">
    <property type="status" value="NOT_ANNOTATED_CDS"/>
    <property type="molecule type" value="Genomic_DNA"/>
</dbReference>
<dbReference type="NCBIfam" id="TIGR01571">
    <property type="entry name" value="A_thal_Cys_rich"/>
    <property type="match status" value="1"/>
</dbReference>
<feature type="non-terminal residue" evidence="3">
    <location>
        <position position="178"/>
    </location>
</feature>
<dbReference type="PANTHER" id="PTHR15907">
    <property type="entry name" value="DUF614 FAMILY PROTEIN-RELATED"/>
    <property type="match status" value="1"/>
</dbReference>
<dbReference type="EMBL" id="KB309044">
    <property type="protein sequence ID" value="ELT95686.1"/>
    <property type="molecule type" value="Genomic_DNA"/>
</dbReference>
<evidence type="ECO:0000313" key="3">
    <source>
        <dbReference type="EMBL" id="ELT95686.1"/>
    </source>
</evidence>
<feature type="transmembrane region" description="Helical" evidence="2">
    <location>
        <begin position="71"/>
        <end position="92"/>
    </location>
</feature>
<evidence type="ECO:0000313" key="5">
    <source>
        <dbReference type="Proteomes" id="UP000014760"/>
    </source>
</evidence>
<sequence length="178" mass="20034">MHINRSIAFPEIKANMTDTASTPPPPKSGDEEIWTYDLLGCLGDWRLCVATFMCPCYTMARNANHFGEDGMLVGLLYGLGFIAFGPVTRWRIRQEKKIRGTMASDVVLATLLPCCTLIQENKELYGLRGSHIGEQVPLNIEIARKSIHSHFNIEGVHRSKVQLQGTFDKDKKHKKMTT</sequence>
<gene>
    <name evidence="3" type="ORF">CAPTEDRAFT_222682</name>
</gene>
<reference evidence="4" key="3">
    <citation type="submission" date="2015-06" db="UniProtKB">
        <authorList>
            <consortium name="EnsemblMetazoa"/>
        </authorList>
    </citation>
    <scope>IDENTIFICATION</scope>
</reference>
<dbReference type="InterPro" id="IPR006461">
    <property type="entry name" value="PLAC_motif_containing"/>
</dbReference>